<dbReference type="Proteomes" id="UP000247480">
    <property type="component" value="Unassembled WGS sequence"/>
</dbReference>
<organism evidence="1 2">
    <name type="scientific">Pseudomonas syringae pv. actinidiae</name>
    <dbReference type="NCBI Taxonomy" id="103796"/>
    <lineage>
        <taxon>Bacteria</taxon>
        <taxon>Pseudomonadati</taxon>
        <taxon>Pseudomonadota</taxon>
        <taxon>Gammaproteobacteria</taxon>
        <taxon>Pseudomonadales</taxon>
        <taxon>Pseudomonadaceae</taxon>
        <taxon>Pseudomonas</taxon>
        <taxon>Pseudomonas syringae</taxon>
    </lineage>
</organism>
<gene>
    <name evidence="1" type="ORF">KPSA1_00167</name>
</gene>
<evidence type="ECO:0000313" key="1">
    <source>
        <dbReference type="EMBL" id="GBH06834.1"/>
    </source>
</evidence>
<name>A0A2V0Q3U6_PSESF</name>
<comment type="caution">
    <text evidence="1">The sequence shown here is derived from an EMBL/GenBank/DDBJ whole genome shotgun (WGS) entry which is preliminary data.</text>
</comment>
<sequence>MSHPTARAQAKQHPVRSGFWPKAVRTCPRRGLYIRRIFIACSAAFADKSAPTFIPMNRE</sequence>
<dbReference type="EMBL" id="BGJZ01000004">
    <property type="protein sequence ID" value="GBH06834.1"/>
    <property type="molecule type" value="Genomic_DNA"/>
</dbReference>
<reference evidence="1 2" key="1">
    <citation type="submission" date="2018-04" db="EMBL/GenBank/DDBJ databases">
        <title>Draft genome sequence of Pseudomonas syringae pv. actinidiae biovar 1 strains isolated from kiwifruit in Kagawa prefecture.</title>
        <authorList>
            <person name="Tabuchi M."/>
            <person name="Saito M."/>
            <person name="Fujiwara S."/>
            <person name="Sasa N."/>
            <person name="Akimitsu K."/>
            <person name="Gomi K."/>
            <person name="Konishi-Sugita S."/>
            <person name="Hamano K."/>
            <person name="Kataoka I."/>
        </authorList>
    </citation>
    <scope>NUCLEOTIDE SEQUENCE [LARGE SCALE GENOMIC DNA]</scope>
    <source>
        <strain evidence="1 2">MAFF212206</strain>
    </source>
</reference>
<protein>
    <submittedName>
        <fullName evidence="1">Uncharacterized protein</fullName>
    </submittedName>
</protein>
<proteinExistence type="predicted"/>
<dbReference type="AlphaFoldDB" id="A0A2V0Q3U6"/>
<accession>A0A2V0Q3U6</accession>
<evidence type="ECO:0000313" key="2">
    <source>
        <dbReference type="Proteomes" id="UP000247480"/>
    </source>
</evidence>